<accession>A0ABY5I2E6</accession>
<keyword evidence="3" id="KW-1185">Reference proteome</keyword>
<keyword evidence="2" id="KW-0378">Hydrolase</keyword>
<dbReference type="Pfam" id="PF03372">
    <property type="entry name" value="Exo_endo_phos"/>
    <property type="match status" value="1"/>
</dbReference>
<feature type="domain" description="Endonuclease/exonuclease/phosphatase" evidence="1">
    <location>
        <begin position="6"/>
        <end position="181"/>
    </location>
</feature>
<dbReference type="InterPro" id="IPR036691">
    <property type="entry name" value="Endo/exonu/phosph_ase_sf"/>
</dbReference>
<keyword evidence="2" id="KW-0255">Endonuclease</keyword>
<dbReference type="Gene3D" id="3.60.10.10">
    <property type="entry name" value="Endonuclease/exonuclease/phosphatase"/>
    <property type="match status" value="1"/>
</dbReference>
<evidence type="ECO:0000313" key="2">
    <source>
        <dbReference type="EMBL" id="UTY38160.1"/>
    </source>
</evidence>
<gene>
    <name evidence="2" type="ORF">NMU03_10725</name>
</gene>
<dbReference type="GO" id="GO:0004519">
    <property type="term" value="F:endonuclease activity"/>
    <property type="evidence" value="ECO:0007669"/>
    <property type="project" value="UniProtKB-KW"/>
</dbReference>
<proteinExistence type="predicted"/>
<reference evidence="2" key="1">
    <citation type="submission" date="2022-07" db="EMBL/GenBank/DDBJ databases">
        <title>Faecal culturing of patients with breast cancer.</title>
        <authorList>
            <person name="Teng N.M.Y."/>
            <person name="Kiu R."/>
            <person name="Evans R."/>
            <person name="Baker D.J."/>
            <person name="Zenner C."/>
            <person name="Robinson S.D."/>
            <person name="Hall L.J."/>
        </authorList>
    </citation>
    <scope>NUCLEOTIDE SEQUENCE</scope>
    <source>
        <strain evidence="2">LH1062</strain>
    </source>
</reference>
<keyword evidence="2" id="KW-0540">Nuclease</keyword>
<sequence>MNRNIMTWNVRGAGRYGEHKLRILSECIEHYNPIIILLQDAGCEDDNVYIKTLLHKSYEVYDVVAGNTERYRLITAVKVPDISVMTNHGRIEYDSTYRNDPGARRPLLLDCLYNQVRFHLYNVYNITNQQKSKQEIIDLYTYVQHDGAANRIVAGDFNLTSTLLSLNIQGYETKRNNLDYVTSTFTLQNSHHILSPSDHEILICEVDFR</sequence>
<evidence type="ECO:0000313" key="3">
    <source>
        <dbReference type="Proteomes" id="UP001060112"/>
    </source>
</evidence>
<protein>
    <submittedName>
        <fullName evidence="2">Endonuclease/exonuclease/phosphatase family protein</fullName>
    </submittedName>
</protein>
<organism evidence="2 3">
    <name type="scientific">Allocoprobacillus halotolerans</name>
    <dbReference type="NCBI Taxonomy" id="2944914"/>
    <lineage>
        <taxon>Bacteria</taxon>
        <taxon>Bacillati</taxon>
        <taxon>Bacillota</taxon>
        <taxon>Erysipelotrichia</taxon>
        <taxon>Erysipelotrichales</taxon>
        <taxon>Erysipelotrichaceae</taxon>
        <taxon>Allocoprobacillus</taxon>
    </lineage>
</organism>
<evidence type="ECO:0000259" key="1">
    <source>
        <dbReference type="Pfam" id="PF03372"/>
    </source>
</evidence>
<dbReference type="EMBL" id="CP101620">
    <property type="protein sequence ID" value="UTY38160.1"/>
    <property type="molecule type" value="Genomic_DNA"/>
</dbReference>
<dbReference type="Proteomes" id="UP001060112">
    <property type="component" value="Chromosome"/>
</dbReference>
<dbReference type="InterPro" id="IPR005135">
    <property type="entry name" value="Endo/exonuclease/phosphatase"/>
</dbReference>
<dbReference type="SUPFAM" id="SSF56219">
    <property type="entry name" value="DNase I-like"/>
    <property type="match status" value="1"/>
</dbReference>
<name>A0ABY5I2E6_9FIRM</name>
<dbReference type="RefSeq" id="WP_290138308.1">
    <property type="nucleotide sequence ID" value="NZ_CP101620.1"/>
</dbReference>